<feature type="compositionally biased region" description="Acidic residues" evidence="1">
    <location>
        <begin position="61"/>
        <end position="74"/>
    </location>
</feature>
<sequence length="510" mass="55331">MASIDENEQLVQEEKEHQLMDEVVKMDNTDAEAEDHGGIGHEVAIAVSGDKTDGYAVESPVGEEEEKETEEQNDDAMRQIADEVGGLSLDEGKTASTDAVVEPPVAMEEKEEKAADVGNDETSGENLDAENNESKGYQSPVSEEEHPIQHIDEQQPTVDEGQTHATVAAADSLPPPPSSEPTTDSSADNDGNNEIVSPTALEPQLVPTSDEEEQKPKNADEAGDDVAAKENTLSSGGATASDGTTVVAAFSAITPTPAPAVGQQQTEHQLSQHQQQAELCGAKTALTSESTARDSAEDETRKEKENLSARYEIKIDELRKQLEFFIREKAKLQIEIDKAQSGFEELKARVGKLEKDLRKAEKERTAAQADVQELTARFNNTDTALGNAEREIEQLRNEFNNSENMVDMLRRQLEAEGFRVLVDGQRITAAGPMEEGEVELFEEQRGGAGWTDVAVVAIVGTAAAAVVWMWGWRPGGGAQPIHQENPADWPEQIAPMEDGPAVHHPHDNFS</sequence>
<protein>
    <submittedName>
        <fullName evidence="2">Uncharacterized protein</fullName>
    </submittedName>
</protein>
<name>A0ABD2J1R0_HETSC</name>
<comment type="caution">
    <text evidence="2">The sequence shown here is derived from an EMBL/GenBank/DDBJ whole genome shotgun (WGS) entry which is preliminary data.</text>
</comment>
<feature type="compositionally biased region" description="Polar residues" evidence="1">
    <location>
        <begin position="231"/>
        <end position="242"/>
    </location>
</feature>
<reference evidence="2 3" key="1">
    <citation type="submission" date="2024-10" db="EMBL/GenBank/DDBJ databases">
        <authorList>
            <person name="Kim D."/>
        </authorList>
    </citation>
    <scope>NUCLEOTIDE SEQUENCE [LARGE SCALE GENOMIC DNA]</scope>
    <source>
        <strain evidence="2">Taebaek</strain>
    </source>
</reference>
<evidence type="ECO:0000313" key="3">
    <source>
        <dbReference type="Proteomes" id="UP001620645"/>
    </source>
</evidence>
<accession>A0ABD2J1R0</accession>
<evidence type="ECO:0000256" key="1">
    <source>
        <dbReference type="SAM" id="MobiDB-lite"/>
    </source>
</evidence>
<dbReference type="Proteomes" id="UP001620645">
    <property type="component" value="Unassembled WGS sequence"/>
</dbReference>
<feature type="compositionally biased region" description="Acidic residues" evidence="1">
    <location>
        <begin position="118"/>
        <end position="131"/>
    </location>
</feature>
<organism evidence="2 3">
    <name type="scientific">Heterodera schachtii</name>
    <name type="common">Sugarbeet cyst nematode worm</name>
    <name type="synonym">Tylenchus schachtii</name>
    <dbReference type="NCBI Taxonomy" id="97005"/>
    <lineage>
        <taxon>Eukaryota</taxon>
        <taxon>Metazoa</taxon>
        <taxon>Ecdysozoa</taxon>
        <taxon>Nematoda</taxon>
        <taxon>Chromadorea</taxon>
        <taxon>Rhabditida</taxon>
        <taxon>Tylenchina</taxon>
        <taxon>Tylenchomorpha</taxon>
        <taxon>Tylenchoidea</taxon>
        <taxon>Heteroderidae</taxon>
        <taxon>Heteroderinae</taxon>
        <taxon>Heterodera</taxon>
    </lineage>
</organism>
<feature type="compositionally biased region" description="Basic and acidic residues" evidence="1">
    <location>
        <begin position="291"/>
        <end position="304"/>
    </location>
</feature>
<feature type="region of interest" description="Disordered" evidence="1">
    <location>
        <begin position="47"/>
        <end position="242"/>
    </location>
</feature>
<feature type="region of interest" description="Disordered" evidence="1">
    <location>
        <begin position="285"/>
        <end position="304"/>
    </location>
</feature>
<feature type="compositionally biased region" description="Basic and acidic residues" evidence="1">
    <location>
        <begin position="143"/>
        <end position="153"/>
    </location>
</feature>
<dbReference type="AlphaFoldDB" id="A0ABD2J1R0"/>
<dbReference type="Gene3D" id="1.20.5.1160">
    <property type="entry name" value="Vasodilator-stimulated phosphoprotein"/>
    <property type="match status" value="1"/>
</dbReference>
<evidence type="ECO:0000313" key="2">
    <source>
        <dbReference type="EMBL" id="KAL3085302.1"/>
    </source>
</evidence>
<gene>
    <name evidence="2" type="ORF">niasHS_010371</name>
</gene>
<dbReference type="EMBL" id="JBICCN010000232">
    <property type="protein sequence ID" value="KAL3085302.1"/>
    <property type="molecule type" value="Genomic_DNA"/>
</dbReference>
<proteinExistence type="predicted"/>
<keyword evidence="3" id="KW-1185">Reference proteome</keyword>